<dbReference type="Pfam" id="PF25967">
    <property type="entry name" value="RND-MFP_C"/>
    <property type="match status" value="1"/>
</dbReference>
<feature type="domain" description="CzcB-like barrel-sandwich hybrid" evidence="6">
    <location>
        <begin position="66"/>
        <end position="206"/>
    </location>
</feature>
<evidence type="ECO:0000256" key="1">
    <source>
        <dbReference type="ARBA" id="ARBA00009477"/>
    </source>
</evidence>
<organism evidence="7 8">
    <name type="scientific">Chitinophaga horti</name>
    <dbReference type="NCBI Taxonomy" id="2920382"/>
    <lineage>
        <taxon>Bacteria</taxon>
        <taxon>Pseudomonadati</taxon>
        <taxon>Bacteroidota</taxon>
        <taxon>Chitinophagia</taxon>
        <taxon>Chitinophagales</taxon>
        <taxon>Chitinophagaceae</taxon>
        <taxon>Chitinophaga</taxon>
    </lineage>
</organism>
<dbReference type="EMBL" id="CP107006">
    <property type="protein sequence ID" value="UYQ92624.1"/>
    <property type="molecule type" value="Genomic_DNA"/>
</dbReference>
<dbReference type="InterPro" id="IPR058792">
    <property type="entry name" value="Beta-barrel_RND_2"/>
</dbReference>
<dbReference type="Pfam" id="PF25954">
    <property type="entry name" value="Beta-barrel_RND_2"/>
    <property type="match status" value="1"/>
</dbReference>
<dbReference type="SUPFAM" id="SSF111369">
    <property type="entry name" value="HlyD-like secretion proteins"/>
    <property type="match status" value="1"/>
</dbReference>
<sequence>MKHFLYAPLLVLLASSCQPGTKHEERNWSFSLSDSMMARCEFAKAQTSDVRNELKLFGKVAADNNRLAQVYPLVGGNVMKINVELGDYVKQGQVLAVVRSGEVADFQRQQLDANADVALAEKNYQVAQELYEGKLNSEKDVTAAARELEKAKAEQDRINEIYHIYSLKNGSTINITAPNSGFIVSKNINQNEQLRSDKTDALFSIAQIDEVWVLANVNESDISRVAVGYEADINTMSYGNQTFHGKVDRIFNAIDPDTKAMKVLIRIPNKDLLLKPEMSATVTLRFSENKKLVAVPASAVIFDKSKNWTMVFKDRNNIETRQVRVYSQVGDVAYISEGLQENEQVISKNGIMVYDALND</sequence>
<dbReference type="NCBIfam" id="TIGR01730">
    <property type="entry name" value="RND_mfp"/>
    <property type="match status" value="1"/>
</dbReference>
<feature type="domain" description="CusB-like beta-barrel" evidence="4">
    <location>
        <begin position="210"/>
        <end position="285"/>
    </location>
</feature>
<evidence type="ECO:0000259" key="6">
    <source>
        <dbReference type="Pfam" id="PF25973"/>
    </source>
</evidence>
<feature type="coiled-coil region" evidence="3">
    <location>
        <begin position="134"/>
        <end position="161"/>
    </location>
</feature>
<proteinExistence type="inferred from homology"/>
<feature type="domain" description="Multidrug resistance protein MdtA-like C-terminal permuted SH3" evidence="5">
    <location>
        <begin position="293"/>
        <end position="346"/>
    </location>
</feature>
<dbReference type="InterPro" id="IPR058627">
    <property type="entry name" value="MdtA-like_C"/>
</dbReference>
<reference evidence="7" key="1">
    <citation type="submission" date="2022-10" db="EMBL/GenBank/DDBJ databases">
        <title>Chitinophaga sp. nov., isolated from soil.</title>
        <authorList>
            <person name="Jeon C.O."/>
        </authorList>
    </citation>
    <scope>NUCLEOTIDE SEQUENCE</scope>
    <source>
        <strain evidence="7">R8</strain>
    </source>
</reference>
<dbReference type="Pfam" id="PF25973">
    <property type="entry name" value="BSH_CzcB"/>
    <property type="match status" value="1"/>
</dbReference>
<keyword evidence="3" id="KW-0175">Coiled coil</keyword>
<dbReference type="InterPro" id="IPR051909">
    <property type="entry name" value="MFP_Cation_Efflux"/>
</dbReference>
<dbReference type="Proteomes" id="UP001162741">
    <property type="component" value="Chromosome"/>
</dbReference>
<dbReference type="Gene3D" id="2.40.420.20">
    <property type="match status" value="1"/>
</dbReference>
<dbReference type="Gene3D" id="2.40.50.100">
    <property type="match status" value="1"/>
</dbReference>
<accession>A0ABY6J2T7</accession>
<evidence type="ECO:0000313" key="7">
    <source>
        <dbReference type="EMBL" id="UYQ92624.1"/>
    </source>
</evidence>
<dbReference type="PROSITE" id="PS51257">
    <property type="entry name" value="PROKAR_LIPOPROTEIN"/>
    <property type="match status" value="1"/>
</dbReference>
<keyword evidence="2" id="KW-0813">Transport</keyword>
<evidence type="ECO:0000313" key="8">
    <source>
        <dbReference type="Proteomes" id="UP001162741"/>
    </source>
</evidence>
<dbReference type="Gene3D" id="2.40.30.170">
    <property type="match status" value="1"/>
</dbReference>
<evidence type="ECO:0000256" key="2">
    <source>
        <dbReference type="ARBA" id="ARBA00022448"/>
    </source>
</evidence>
<gene>
    <name evidence="7" type="ORF">MKQ68_21310</name>
</gene>
<name>A0ABY6J2T7_9BACT</name>
<dbReference type="PANTHER" id="PTHR30097:SF4">
    <property type="entry name" value="SLR6042 PROTEIN"/>
    <property type="match status" value="1"/>
</dbReference>
<comment type="similarity">
    <text evidence="1">Belongs to the membrane fusion protein (MFP) (TC 8.A.1) family.</text>
</comment>
<dbReference type="InterPro" id="IPR006143">
    <property type="entry name" value="RND_pump_MFP"/>
</dbReference>
<protein>
    <submittedName>
        <fullName evidence="7">Efflux RND transporter periplasmic adaptor subunit</fullName>
    </submittedName>
</protein>
<keyword evidence="8" id="KW-1185">Reference proteome</keyword>
<evidence type="ECO:0000259" key="4">
    <source>
        <dbReference type="Pfam" id="PF25954"/>
    </source>
</evidence>
<dbReference type="InterPro" id="IPR058647">
    <property type="entry name" value="BSH_CzcB-like"/>
</dbReference>
<dbReference type="PANTHER" id="PTHR30097">
    <property type="entry name" value="CATION EFFLUX SYSTEM PROTEIN CUSB"/>
    <property type="match status" value="1"/>
</dbReference>
<evidence type="ECO:0000259" key="5">
    <source>
        <dbReference type="Pfam" id="PF25967"/>
    </source>
</evidence>
<dbReference type="RefSeq" id="WP_264280860.1">
    <property type="nucleotide sequence ID" value="NZ_CP107006.1"/>
</dbReference>
<evidence type="ECO:0000256" key="3">
    <source>
        <dbReference type="SAM" id="Coils"/>
    </source>
</evidence>